<keyword evidence="1" id="KW-1133">Transmembrane helix</keyword>
<sequence length="194" mass="20263">MFTRTLRQRGVTLIELVMFIVIIGVALAGLLQVLSFTTKTSADPVRRKQALMIAESLLEEVRLAAFSWCDPSDPVAEKAQAVTDCAIAETFGQGSGGEPAGPRPYDNVNDYVGSAGTATAAFNAGGVLTDANGDAIDAAGYTAQVTIRPAVLNDIGATGASADTDVLRITVEVSYDGETLALDGYRTRYAPTSP</sequence>
<protein>
    <submittedName>
        <fullName evidence="2">Type II secretion system protein</fullName>
    </submittedName>
</protein>
<dbReference type="RefSeq" id="WP_119809353.1">
    <property type="nucleotide sequence ID" value="NZ_QYUP01000021.1"/>
</dbReference>
<keyword evidence="1" id="KW-0472">Membrane</keyword>
<accession>A0A418Y7D2</accession>
<feature type="transmembrane region" description="Helical" evidence="1">
    <location>
        <begin position="12"/>
        <end position="34"/>
    </location>
</feature>
<reference evidence="2 3" key="1">
    <citation type="submission" date="2018-09" db="EMBL/GenBank/DDBJ databases">
        <authorList>
            <person name="Zhu H."/>
        </authorList>
    </citation>
    <scope>NUCLEOTIDE SEQUENCE [LARGE SCALE GENOMIC DNA]</scope>
    <source>
        <strain evidence="2 3">K1S02-61</strain>
    </source>
</reference>
<evidence type="ECO:0000313" key="3">
    <source>
        <dbReference type="Proteomes" id="UP000284006"/>
    </source>
</evidence>
<evidence type="ECO:0000313" key="2">
    <source>
        <dbReference type="EMBL" id="RJG25822.1"/>
    </source>
</evidence>
<dbReference type="Pfam" id="PF07963">
    <property type="entry name" value="N_methyl"/>
    <property type="match status" value="1"/>
</dbReference>
<gene>
    <name evidence="2" type="ORF">D3872_02665</name>
</gene>
<proteinExistence type="predicted"/>
<keyword evidence="3" id="KW-1185">Reference proteome</keyword>
<dbReference type="InterPro" id="IPR012902">
    <property type="entry name" value="N_methyl_site"/>
</dbReference>
<organism evidence="2 3">
    <name type="scientific">Massilia cavernae</name>
    <dbReference type="NCBI Taxonomy" id="2320864"/>
    <lineage>
        <taxon>Bacteria</taxon>
        <taxon>Pseudomonadati</taxon>
        <taxon>Pseudomonadota</taxon>
        <taxon>Betaproteobacteria</taxon>
        <taxon>Burkholderiales</taxon>
        <taxon>Oxalobacteraceae</taxon>
        <taxon>Telluria group</taxon>
        <taxon>Massilia</taxon>
    </lineage>
</organism>
<name>A0A418Y7D2_9BURK</name>
<keyword evidence="1" id="KW-0812">Transmembrane</keyword>
<comment type="caution">
    <text evidence="2">The sequence shown here is derived from an EMBL/GenBank/DDBJ whole genome shotgun (WGS) entry which is preliminary data.</text>
</comment>
<dbReference type="Proteomes" id="UP000284006">
    <property type="component" value="Unassembled WGS sequence"/>
</dbReference>
<dbReference type="AlphaFoldDB" id="A0A418Y7D2"/>
<dbReference type="OrthoDB" id="8759523at2"/>
<evidence type="ECO:0000256" key="1">
    <source>
        <dbReference type="SAM" id="Phobius"/>
    </source>
</evidence>
<dbReference type="EMBL" id="QYUP01000021">
    <property type="protein sequence ID" value="RJG25822.1"/>
    <property type="molecule type" value="Genomic_DNA"/>
</dbReference>
<dbReference type="PROSITE" id="PS00409">
    <property type="entry name" value="PROKAR_NTER_METHYL"/>
    <property type="match status" value="1"/>
</dbReference>